<dbReference type="EMBL" id="ARYK01000013">
    <property type="protein sequence ID" value="KCZ87332.1"/>
    <property type="molecule type" value="Genomic_DNA"/>
</dbReference>
<evidence type="ECO:0000256" key="1">
    <source>
        <dbReference type="ARBA" id="ARBA00000971"/>
    </source>
</evidence>
<evidence type="ECO:0000256" key="4">
    <source>
        <dbReference type="ARBA" id="ARBA00022729"/>
    </source>
</evidence>
<comment type="similarity">
    <text evidence="2">Belongs to the PpiC/parvulin rotamase family.</text>
</comment>
<gene>
    <name evidence="8" type="ORF">HJO_16837</name>
</gene>
<protein>
    <recommendedName>
        <fullName evidence="3">peptidylprolyl isomerase</fullName>
        <ecNumber evidence="3">5.2.1.8</ecNumber>
    </recommendedName>
</protein>
<organism evidence="8 9">
    <name type="scientific">Hyphomonas johnsonii MHS-2</name>
    <dbReference type="NCBI Taxonomy" id="1280950"/>
    <lineage>
        <taxon>Bacteria</taxon>
        <taxon>Pseudomonadati</taxon>
        <taxon>Pseudomonadota</taxon>
        <taxon>Alphaproteobacteria</taxon>
        <taxon>Hyphomonadales</taxon>
        <taxon>Hyphomonadaceae</taxon>
        <taxon>Hyphomonas</taxon>
    </lineage>
</organism>
<dbReference type="InterPro" id="IPR050245">
    <property type="entry name" value="PrsA_foldase"/>
</dbReference>
<evidence type="ECO:0000259" key="7">
    <source>
        <dbReference type="Pfam" id="PF13145"/>
    </source>
</evidence>
<dbReference type="Pfam" id="PF13145">
    <property type="entry name" value="Rotamase_2"/>
    <property type="match status" value="1"/>
</dbReference>
<evidence type="ECO:0000256" key="2">
    <source>
        <dbReference type="ARBA" id="ARBA00007656"/>
    </source>
</evidence>
<accession>A0A059F9Q6</accession>
<keyword evidence="6" id="KW-0413">Isomerase</keyword>
<evidence type="ECO:0000256" key="5">
    <source>
        <dbReference type="ARBA" id="ARBA00023110"/>
    </source>
</evidence>
<dbReference type="InterPro" id="IPR000297">
    <property type="entry name" value="PPIase_PpiC"/>
</dbReference>
<dbReference type="eggNOG" id="COG0760">
    <property type="taxonomic scope" value="Bacteria"/>
</dbReference>
<evidence type="ECO:0000313" key="8">
    <source>
        <dbReference type="EMBL" id="KCZ87332.1"/>
    </source>
</evidence>
<dbReference type="GO" id="GO:0003755">
    <property type="term" value="F:peptidyl-prolyl cis-trans isomerase activity"/>
    <property type="evidence" value="ECO:0007669"/>
    <property type="project" value="UniProtKB-KW"/>
</dbReference>
<dbReference type="OrthoDB" id="196786at2"/>
<dbReference type="PANTHER" id="PTHR47245">
    <property type="entry name" value="PEPTIDYLPROLYL ISOMERASE"/>
    <property type="match status" value="1"/>
</dbReference>
<comment type="caution">
    <text evidence="8">The sequence shown here is derived from an EMBL/GenBank/DDBJ whole genome shotgun (WGS) entry which is preliminary data.</text>
</comment>
<dbReference type="AlphaFoldDB" id="A0A059F9Q6"/>
<keyword evidence="5" id="KW-0697">Rotamase</keyword>
<dbReference type="Proteomes" id="UP000025171">
    <property type="component" value="Unassembled WGS sequence"/>
</dbReference>
<dbReference type="RefSeq" id="WP_035619392.1">
    <property type="nucleotide sequence ID" value="NZ_ARYK01000013.1"/>
</dbReference>
<proteinExistence type="inferred from homology"/>
<dbReference type="STRING" id="1280950.HJO_16837"/>
<dbReference type="EC" id="5.2.1.8" evidence="3"/>
<keyword evidence="4" id="KW-0732">Signal</keyword>
<feature type="domain" description="PpiC" evidence="7">
    <location>
        <begin position="114"/>
        <end position="243"/>
    </location>
</feature>
<evidence type="ECO:0000256" key="3">
    <source>
        <dbReference type="ARBA" id="ARBA00013194"/>
    </source>
</evidence>
<dbReference type="PANTHER" id="PTHR47245:SF1">
    <property type="entry name" value="FOLDASE PROTEIN PRSA"/>
    <property type="match status" value="1"/>
</dbReference>
<name>A0A059F9Q6_9PROT</name>
<evidence type="ECO:0000256" key="6">
    <source>
        <dbReference type="ARBA" id="ARBA00023235"/>
    </source>
</evidence>
<comment type="catalytic activity">
    <reaction evidence="1">
        <text>[protein]-peptidylproline (omega=180) = [protein]-peptidylproline (omega=0)</text>
        <dbReference type="Rhea" id="RHEA:16237"/>
        <dbReference type="Rhea" id="RHEA-COMP:10747"/>
        <dbReference type="Rhea" id="RHEA-COMP:10748"/>
        <dbReference type="ChEBI" id="CHEBI:83833"/>
        <dbReference type="ChEBI" id="CHEBI:83834"/>
        <dbReference type="EC" id="5.2.1.8"/>
    </reaction>
</comment>
<evidence type="ECO:0000313" key="9">
    <source>
        <dbReference type="Proteomes" id="UP000025171"/>
    </source>
</evidence>
<keyword evidence="9" id="KW-1185">Reference proteome</keyword>
<dbReference type="PATRIC" id="fig|1280950.3.peg.3370"/>
<sequence>MKSLLREPLVHFAVAALLVFAVHGVWTTYVARQDGTITISRADLQRMAALYASESGALPSQADMAAMVSDRIRDEALSREARRLGLDRDDTIVERRLAQKMTFMISDLAETPEPDEATLRAWYDAHVDTYTRPPEVTFEHVFLSPERHGDTLDRDAATLLATLNAPAAPDWQTLGDPFILQRAYGDLPIREVVRLFGADFAGTLAGLAEMDEWQGPVQSAFGLHLVHVIASTPSHVEPFETVRAKVEADWREDALRAANEAAVDDIVQRYKVHIEGAE</sequence>
<reference evidence="8 9" key="1">
    <citation type="journal article" date="2014" name="Antonie Van Leeuwenhoek">
        <title>Hyphomonas beringensis sp. nov. and Hyphomonas chukchiensis sp. nov., isolated from surface seawater of the Bering Sea and Chukchi Sea.</title>
        <authorList>
            <person name="Li C."/>
            <person name="Lai Q."/>
            <person name="Li G."/>
            <person name="Dong C."/>
            <person name="Wang J."/>
            <person name="Liao Y."/>
            <person name="Shao Z."/>
        </authorList>
    </citation>
    <scope>NUCLEOTIDE SEQUENCE [LARGE SCALE GENOMIC DNA]</scope>
    <source>
        <strain evidence="8 9">MHS-2</strain>
    </source>
</reference>